<dbReference type="KEGG" id="clup:CLUP02_06546"/>
<name>A0A9Q8SPM0_9PEZI</name>
<accession>A0A9Q8SPM0</accession>
<feature type="region of interest" description="Disordered" evidence="1">
    <location>
        <begin position="109"/>
        <end position="151"/>
    </location>
</feature>
<organism evidence="2 3">
    <name type="scientific">Colletotrichum lupini</name>
    <dbReference type="NCBI Taxonomy" id="145971"/>
    <lineage>
        <taxon>Eukaryota</taxon>
        <taxon>Fungi</taxon>
        <taxon>Dikarya</taxon>
        <taxon>Ascomycota</taxon>
        <taxon>Pezizomycotina</taxon>
        <taxon>Sordariomycetes</taxon>
        <taxon>Hypocreomycetidae</taxon>
        <taxon>Glomerellales</taxon>
        <taxon>Glomerellaceae</taxon>
        <taxon>Colletotrichum</taxon>
        <taxon>Colletotrichum acutatum species complex</taxon>
    </lineage>
</organism>
<dbReference type="EMBL" id="CP019475">
    <property type="protein sequence ID" value="UQC81060.1"/>
    <property type="molecule type" value="Genomic_DNA"/>
</dbReference>
<reference evidence="2" key="1">
    <citation type="journal article" date="2021" name="Mol. Plant Microbe Interact.">
        <title>Complete Genome Sequence of the Plant-Pathogenic Fungus Colletotrichum lupini.</title>
        <authorList>
            <person name="Baroncelli R."/>
            <person name="Pensec F."/>
            <person name="Da Lio D."/>
            <person name="Boufleur T."/>
            <person name="Vicente I."/>
            <person name="Sarrocco S."/>
            <person name="Picot A."/>
            <person name="Baraldi E."/>
            <person name="Sukno S."/>
            <person name="Thon M."/>
            <person name="Le Floch G."/>
        </authorList>
    </citation>
    <scope>NUCLEOTIDE SEQUENCE</scope>
    <source>
        <strain evidence="2">IMI 504893</strain>
    </source>
</reference>
<gene>
    <name evidence="2" type="ORF">CLUP02_06546</name>
</gene>
<evidence type="ECO:0000313" key="2">
    <source>
        <dbReference type="EMBL" id="UQC81060.1"/>
    </source>
</evidence>
<feature type="compositionally biased region" description="Basic and acidic residues" evidence="1">
    <location>
        <begin position="130"/>
        <end position="143"/>
    </location>
</feature>
<proteinExistence type="predicted"/>
<dbReference type="RefSeq" id="XP_049142688.1">
    <property type="nucleotide sequence ID" value="XM_049285545.1"/>
</dbReference>
<dbReference type="Proteomes" id="UP000830671">
    <property type="component" value="Chromosome 3"/>
</dbReference>
<dbReference type="AlphaFoldDB" id="A0A9Q8SPM0"/>
<evidence type="ECO:0000313" key="3">
    <source>
        <dbReference type="Proteomes" id="UP000830671"/>
    </source>
</evidence>
<sequence length="1005" mass="111579">MQSCTFHSATPSTPYLTQGTDLRYLEVGKSVRERAPHYLIPSFPTLTRAKPNPRLMRKLDTREGRSPFGSPILFSSLAPFIYQDPYDMPEATFVTWVVWGRSATQRAPTPAACLGRRPSTLHLNTQKGKKKEEKEKVHQETTETPRAQTEQAPQASIPLFCACEVHYSADARGRTPKLLEVLRTPYLNSCTDTAHVRFAKQLFSSTSLTAVLGPVITKYPRGILARKPQAKSTLPGPCPKLENFQLPAYMGTQLTTSPENPPFFVARAIVLHHCFAPHSRPCTVPGPPVESSSPPAGMLLEDQACHSRSNGVFACSPPVRYPHPADRDTASFRSGGTLRDWTATVLLSPVSCLRDIGLGISWNVENPEYLLRNPGRRESTVPYEATTTHGRNGERAEFIWLCYVCSALLLLAARGERLQPHYLAARIMPQSVLSPPLSFLDQRRLTEQLHHNGASTYMSKRINHSQFPACLGLCDPYSAANLFWMLQSPSPLARDDKTAQTYYTQSKAEIPLATVGLPSSRASQQPGPIVQVVPRLGLLGPGLSSMVWWCFLVAIPELSAATQGQVPINYGRPSEWMKPTIIVGKYSSSTLIALTFSPPPPSTGPHPSHSMNEEVLVLVFFWCPKTIFSHSALNVSRFHRLCQEYWGTTASIWDYAVAQDVVHHLPSVPPLVPIESGHQPQTQTGLLYWLASPTTNHTNCEPSHHSSPAGKTPEVANTSISIEIALHRVPPGLPTLLIRQRTCAFREPRPSLLLSLGLRLLSVRSNSSLRGEYLTTTVYEVASESHLHLLAFTLGIVATASAPHTSLTPTYSHTHFGLASRRHKNHHFAFHFPAPTRRLQGFLFLITSHSLSLRSLHPAWHPKKIAPKRKTKVQQPTLAGVPYDFLQQTTQPFFSLPPPFWAWALIALISSLAKHKHDPDSAWGEGGRPTHFPWTMTTHLGQSGLQHFLLSLAVKPDRPSSCYWREPLVHRLTASRISVHIPILLVFPVAPRHSDKPDTRHRQSG</sequence>
<evidence type="ECO:0000256" key="1">
    <source>
        <dbReference type="SAM" id="MobiDB-lite"/>
    </source>
</evidence>
<keyword evidence="3" id="KW-1185">Reference proteome</keyword>
<dbReference type="GeneID" id="73340555"/>
<protein>
    <submittedName>
        <fullName evidence="2">Uncharacterized protein</fullName>
    </submittedName>
</protein>